<sequence length="259" mass="28637">MLDNQSFIPLLLSVLAGLSTVIGAFIVFFSKSENKKLITFSLAFSAGVMITISFTDLFPMAETTLSKYHGKPTGIFFSLLFLIIGAFIAMLIDFFIPEQDKHVNSSKSSDSKLYRVGFVSMIALMLHNFPEGIATFVSAYENTTLGIYIAIAIALHNIPEGIAIAMPIYYSTGSKLKAFKYTFYSGIAEPLGAFIAFLFLKPFINDIILSVIFAIVAGIMLYISFAELIPASRKYGYHKTYVFSVFLGICIIPISHIWT</sequence>
<feature type="transmembrane region" description="Helical" evidence="5">
    <location>
        <begin position="181"/>
        <end position="201"/>
    </location>
</feature>
<feature type="transmembrane region" description="Helical" evidence="5">
    <location>
        <begin position="241"/>
        <end position="258"/>
    </location>
</feature>
<feature type="transmembrane region" description="Helical" evidence="5">
    <location>
        <begin position="37"/>
        <end position="55"/>
    </location>
</feature>
<feature type="transmembrane region" description="Helical" evidence="5">
    <location>
        <begin position="116"/>
        <end position="139"/>
    </location>
</feature>
<evidence type="ECO:0000256" key="2">
    <source>
        <dbReference type="ARBA" id="ARBA00022692"/>
    </source>
</evidence>
<feature type="transmembrane region" description="Helical" evidence="5">
    <location>
        <begin position="75"/>
        <end position="96"/>
    </location>
</feature>
<evidence type="ECO:0000256" key="3">
    <source>
        <dbReference type="ARBA" id="ARBA00022989"/>
    </source>
</evidence>
<dbReference type="OrthoDB" id="9787346at2"/>
<comment type="subcellular location">
    <subcellularLocation>
        <location evidence="1">Membrane</location>
        <topology evidence="1">Multi-pass membrane protein</topology>
    </subcellularLocation>
</comment>
<reference evidence="6 7" key="1">
    <citation type="submission" date="2016-10" db="EMBL/GenBank/DDBJ databases">
        <authorList>
            <person name="de Groot N.N."/>
        </authorList>
    </citation>
    <scope>NUCLEOTIDE SEQUENCE [LARGE SCALE GENOMIC DNA]</scope>
    <source>
        <strain evidence="6 7">DSM 12272</strain>
    </source>
</reference>
<dbReference type="PANTHER" id="PTHR11040">
    <property type="entry name" value="ZINC/IRON TRANSPORTER"/>
    <property type="match status" value="1"/>
</dbReference>
<evidence type="ECO:0000313" key="6">
    <source>
        <dbReference type="EMBL" id="SDO92109.1"/>
    </source>
</evidence>
<dbReference type="PANTHER" id="PTHR11040:SF205">
    <property type="entry name" value="ZINC TRANSPORTER ZUPT"/>
    <property type="match status" value="1"/>
</dbReference>
<evidence type="ECO:0000313" key="7">
    <source>
        <dbReference type="Proteomes" id="UP000198597"/>
    </source>
</evidence>
<dbReference type="AlphaFoldDB" id="A0A1H0NHF2"/>
<dbReference type="EMBL" id="FNJM01000001">
    <property type="protein sequence ID" value="SDO92109.1"/>
    <property type="molecule type" value="Genomic_DNA"/>
</dbReference>
<protein>
    <submittedName>
        <fullName evidence="6">Zinc transporter, ZIP family</fullName>
    </submittedName>
</protein>
<organism evidence="6 7">
    <name type="scientific">Clostridium gasigenes</name>
    <dbReference type="NCBI Taxonomy" id="94869"/>
    <lineage>
        <taxon>Bacteria</taxon>
        <taxon>Bacillati</taxon>
        <taxon>Bacillota</taxon>
        <taxon>Clostridia</taxon>
        <taxon>Eubacteriales</taxon>
        <taxon>Clostridiaceae</taxon>
        <taxon>Clostridium</taxon>
    </lineage>
</organism>
<keyword evidence="7" id="KW-1185">Reference proteome</keyword>
<dbReference type="InterPro" id="IPR003689">
    <property type="entry name" value="ZIP"/>
</dbReference>
<keyword evidence="2 5" id="KW-0812">Transmembrane</keyword>
<feature type="transmembrane region" description="Helical" evidence="5">
    <location>
        <begin position="207"/>
        <end position="229"/>
    </location>
</feature>
<evidence type="ECO:0000256" key="4">
    <source>
        <dbReference type="ARBA" id="ARBA00023136"/>
    </source>
</evidence>
<evidence type="ECO:0000256" key="1">
    <source>
        <dbReference type="ARBA" id="ARBA00004141"/>
    </source>
</evidence>
<feature type="transmembrane region" description="Helical" evidence="5">
    <location>
        <begin position="6"/>
        <end position="30"/>
    </location>
</feature>
<gene>
    <name evidence="6" type="ORF">SAMN04488529_101831</name>
</gene>
<dbReference type="STRING" id="94869.SAMN04488529_101831"/>
<evidence type="ECO:0000256" key="5">
    <source>
        <dbReference type="SAM" id="Phobius"/>
    </source>
</evidence>
<feature type="transmembrane region" description="Helical" evidence="5">
    <location>
        <begin position="145"/>
        <end position="169"/>
    </location>
</feature>
<proteinExistence type="predicted"/>
<dbReference type="GO" id="GO:0016020">
    <property type="term" value="C:membrane"/>
    <property type="evidence" value="ECO:0007669"/>
    <property type="project" value="UniProtKB-SubCell"/>
</dbReference>
<dbReference type="GO" id="GO:0005385">
    <property type="term" value="F:zinc ion transmembrane transporter activity"/>
    <property type="evidence" value="ECO:0007669"/>
    <property type="project" value="TreeGrafter"/>
</dbReference>
<dbReference type="NCBIfam" id="NF003243">
    <property type="entry name" value="PRK04201.1"/>
    <property type="match status" value="1"/>
</dbReference>
<name>A0A1H0NHF2_9CLOT</name>
<dbReference type="Proteomes" id="UP000198597">
    <property type="component" value="Unassembled WGS sequence"/>
</dbReference>
<keyword evidence="3 5" id="KW-1133">Transmembrane helix</keyword>
<dbReference type="RefSeq" id="WP_089966106.1">
    <property type="nucleotide sequence ID" value="NZ_FNJM01000001.1"/>
</dbReference>
<accession>A0A1H0NHF2</accession>
<dbReference type="Pfam" id="PF02535">
    <property type="entry name" value="Zip"/>
    <property type="match status" value="1"/>
</dbReference>
<keyword evidence="4 5" id="KW-0472">Membrane</keyword>